<dbReference type="EMBL" id="WRPP01000003">
    <property type="protein sequence ID" value="MVU78778.1"/>
    <property type="molecule type" value="Genomic_DNA"/>
</dbReference>
<dbReference type="EC" id="2.1.1.80" evidence="2"/>
<evidence type="ECO:0000313" key="9">
    <source>
        <dbReference type="EMBL" id="MVU78778.1"/>
    </source>
</evidence>
<feature type="domain" description="PAS" evidence="7">
    <location>
        <begin position="516"/>
        <end position="558"/>
    </location>
</feature>
<dbReference type="PANTHER" id="PTHR24422:SF10">
    <property type="entry name" value="CHEMOTAXIS PROTEIN METHYLTRANSFERASE 2"/>
    <property type="match status" value="1"/>
</dbReference>
<proteinExistence type="predicted"/>
<dbReference type="PRINTS" id="PR00996">
    <property type="entry name" value="CHERMTFRASE"/>
</dbReference>
<dbReference type="InterPro" id="IPR000780">
    <property type="entry name" value="CheR_MeTrfase"/>
</dbReference>
<organism evidence="9 10">
    <name type="scientific">Nocardia terrae</name>
    <dbReference type="NCBI Taxonomy" id="2675851"/>
    <lineage>
        <taxon>Bacteria</taxon>
        <taxon>Bacillati</taxon>
        <taxon>Actinomycetota</taxon>
        <taxon>Actinomycetes</taxon>
        <taxon>Mycobacteriales</taxon>
        <taxon>Nocardiaceae</taxon>
        <taxon>Nocardia</taxon>
    </lineage>
</organism>
<evidence type="ECO:0000256" key="6">
    <source>
        <dbReference type="SAM" id="Coils"/>
    </source>
</evidence>
<dbReference type="Gene3D" id="3.30.450.20">
    <property type="entry name" value="PAS domain"/>
    <property type="match status" value="2"/>
</dbReference>
<protein>
    <recommendedName>
        <fullName evidence="2">protein-glutamate O-methyltransferase</fullName>
        <ecNumber evidence="2">2.1.1.80</ecNumber>
    </recommendedName>
</protein>
<dbReference type="PROSITE" id="PS50112">
    <property type="entry name" value="PAS"/>
    <property type="match status" value="2"/>
</dbReference>
<dbReference type="Gene3D" id="1.10.287.620">
    <property type="entry name" value="Helix Hairpins"/>
    <property type="match status" value="1"/>
</dbReference>
<accession>A0A7K1UXZ7</accession>
<dbReference type="AlphaFoldDB" id="A0A7K1UXZ7"/>
<dbReference type="Pfam" id="PF00989">
    <property type="entry name" value="PAS"/>
    <property type="match status" value="1"/>
</dbReference>
<dbReference type="GO" id="GO:0006355">
    <property type="term" value="P:regulation of DNA-templated transcription"/>
    <property type="evidence" value="ECO:0007669"/>
    <property type="project" value="InterPro"/>
</dbReference>
<feature type="domain" description="CheR-type methyltransferase" evidence="8">
    <location>
        <begin position="12"/>
        <end position="287"/>
    </location>
</feature>
<dbReference type="InterPro" id="IPR036804">
    <property type="entry name" value="CheR_N_sf"/>
</dbReference>
<feature type="domain" description="PAS" evidence="7">
    <location>
        <begin position="313"/>
        <end position="355"/>
    </location>
</feature>
<dbReference type="GO" id="GO:0008983">
    <property type="term" value="F:protein-glutamate O-methyltransferase activity"/>
    <property type="evidence" value="ECO:0007669"/>
    <property type="project" value="UniProtKB-EC"/>
</dbReference>
<evidence type="ECO:0000259" key="7">
    <source>
        <dbReference type="PROSITE" id="PS50112"/>
    </source>
</evidence>
<dbReference type="InterPro" id="IPR029063">
    <property type="entry name" value="SAM-dependent_MTases_sf"/>
</dbReference>
<evidence type="ECO:0000256" key="5">
    <source>
        <dbReference type="ARBA" id="ARBA00022691"/>
    </source>
</evidence>
<dbReference type="InterPro" id="IPR000014">
    <property type="entry name" value="PAS"/>
</dbReference>
<dbReference type="PANTHER" id="PTHR24422">
    <property type="entry name" value="CHEMOTAXIS PROTEIN METHYLTRANSFERASE"/>
    <property type="match status" value="1"/>
</dbReference>
<dbReference type="Proteomes" id="UP000466794">
    <property type="component" value="Unassembled WGS sequence"/>
</dbReference>
<evidence type="ECO:0000256" key="3">
    <source>
        <dbReference type="ARBA" id="ARBA00022603"/>
    </source>
</evidence>
<comment type="caution">
    <text evidence="9">The sequence shown here is derived from an EMBL/GenBank/DDBJ whole genome shotgun (WGS) entry which is preliminary data.</text>
</comment>
<evidence type="ECO:0000313" key="10">
    <source>
        <dbReference type="Proteomes" id="UP000466794"/>
    </source>
</evidence>
<dbReference type="InterPro" id="IPR022641">
    <property type="entry name" value="CheR_N"/>
</dbReference>
<dbReference type="SUPFAM" id="SSF55785">
    <property type="entry name" value="PYP-like sensor domain (PAS domain)"/>
    <property type="match status" value="2"/>
</dbReference>
<dbReference type="SMART" id="SM00091">
    <property type="entry name" value="PAS"/>
    <property type="match status" value="2"/>
</dbReference>
<dbReference type="Gene3D" id="3.40.50.150">
    <property type="entry name" value="Vaccinia Virus protein VP39"/>
    <property type="match status" value="1"/>
</dbReference>
<dbReference type="PROSITE" id="PS50123">
    <property type="entry name" value="CHER"/>
    <property type="match status" value="1"/>
</dbReference>
<dbReference type="InterPro" id="IPR050903">
    <property type="entry name" value="Bact_Chemotaxis_MeTrfase"/>
</dbReference>
<dbReference type="Pfam" id="PF01739">
    <property type="entry name" value="CheR"/>
    <property type="match status" value="1"/>
</dbReference>
<dbReference type="RefSeq" id="WP_328601899.1">
    <property type="nucleotide sequence ID" value="NZ_WRPP01000003.1"/>
</dbReference>
<comment type="catalytic activity">
    <reaction evidence="1">
        <text>L-glutamyl-[protein] + S-adenosyl-L-methionine = [protein]-L-glutamate 5-O-methyl ester + S-adenosyl-L-homocysteine</text>
        <dbReference type="Rhea" id="RHEA:24452"/>
        <dbReference type="Rhea" id="RHEA-COMP:10208"/>
        <dbReference type="Rhea" id="RHEA-COMP:10311"/>
        <dbReference type="ChEBI" id="CHEBI:29973"/>
        <dbReference type="ChEBI" id="CHEBI:57856"/>
        <dbReference type="ChEBI" id="CHEBI:59789"/>
        <dbReference type="ChEBI" id="CHEBI:82795"/>
        <dbReference type="EC" id="2.1.1.80"/>
    </reaction>
</comment>
<dbReference type="CDD" id="cd00130">
    <property type="entry name" value="PAS"/>
    <property type="match status" value="2"/>
</dbReference>
<dbReference type="Gene3D" id="1.10.155.10">
    <property type="entry name" value="Chemotaxis receptor methyltransferase CheR, N-terminal domain"/>
    <property type="match status" value="1"/>
</dbReference>
<dbReference type="Pfam" id="PF13596">
    <property type="entry name" value="PAS_10"/>
    <property type="match status" value="1"/>
</dbReference>
<dbReference type="InterPro" id="IPR013767">
    <property type="entry name" value="PAS_fold"/>
</dbReference>
<feature type="coiled-coil region" evidence="6">
    <location>
        <begin position="433"/>
        <end position="516"/>
    </location>
</feature>
<evidence type="ECO:0000256" key="4">
    <source>
        <dbReference type="ARBA" id="ARBA00022679"/>
    </source>
</evidence>
<reference evidence="9 10" key="1">
    <citation type="submission" date="2019-12" db="EMBL/GenBank/DDBJ databases">
        <title>Nocardia sp. nov. ET3-3 isolated from soil.</title>
        <authorList>
            <person name="Kanchanasin P."/>
            <person name="Tanasupawat S."/>
            <person name="Yuki M."/>
            <person name="Kudo T."/>
        </authorList>
    </citation>
    <scope>NUCLEOTIDE SEQUENCE [LARGE SCALE GENOMIC DNA]</scope>
    <source>
        <strain evidence="9 10">ET3-3</strain>
    </source>
</reference>
<dbReference type="InterPro" id="IPR035965">
    <property type="entry name" value="PAS-like_dom_sf"/>
</dbReference>
<dbReference type="SUPFAM" id="SSF47757">
    <property type="entry name" value="Chemotaxis receptor methyltransferase CheR, N-terminal domain"/>
    <property type="match status" value="1"/>
</dbReference>
<dbReference type="Pfam" id="PF03705">
    <property type="entry name" value="CheR_N"/>
    <property type="match status" value="1"/>
</dbReference>
<dbReference type="GO" id="GO:0032259">
    <property type="term" value="P:methylation"/>
    <property type="evidence" value="ECO:0007669"/>
    <property type="project" value="UniProtKB-KW"/>
</dbReference>
<evidence type="ECO:0000259" key="8">
    <source>
        <dbReference type="PROSITE" id="PS50123"/>
    </source>
</evidence>
<sequence length="637" mass="72566">MTEAQDGTEDRAAADKTVEVDSALEELLIFIRDSRGFDFTGYKRSSLARRIRKRMHEVRIVEYRDYRDYLESNAEEFQHLFNTILINVTSFFRDIEAWQYLQREIIPELVSATKADDEIRIWSAGCSSGEEAYSLAIVFAEALGIDECVKRVKIYGTDVDEEALRDARSGLYTAKALEPLSNELRTRYFEPNGDKFVFRSDLRRRVIFGRHDITRDAPISRLDLLICRNTLMYFNVEAQSQILDRFHFALRDSGFLFLGKAEMLLSDGERFEVASMRQRVFRRRVGESASQHAAILPRLEAGLGQEVQGFVKKRQLSDLALETAPIAMLGVDTDGKVTVINNQMRSQFGLNPHDVGRPLSDLEISYRPVELRSVIEQAVNERRMIRLTSVERRLGPDEIQFFDVVVQPLWNGESANIGVSISFVDTTMSTRLSLEVKVKREELETAYEELQSTNEELETTNEELQSSIEELETTNEELQSTNEELETTNEELQSGNEELETMNEELRIRSNELDEARTFLEGILSSVAAGVVVLDADLRVRSWNRGAEELWGLRSEEVSQQFFFTLDFGLPTERLAESVQQTMRSRRRVGPIELAAVNRIGRSITCAVTCSPLDGTRDGVVLLMEETPSATPAAQRN</sequence>
<gene>
    <name evidence="9" type="ORF">GPX89_16190</name>
</gene>
<dbReference type="CDD" id="cd02440">
    <property type="entry name" value="AdoMet_MTases"/>
    <property type="match status" value="1"/>
</dbReference>
<dbReference type="SUPFAM" id="SSF53335">
    <property type="entry name" value="S-adenosyl-L-methionine-dependent methyltransferases"/>
    <property type="match status" value="1"/>
</dbReference>
<evidence type="ECO:0000256" key="1">
    <source>
        <dbReference type="ARBA" id="ARBA00001541"/>
    </source>
</evidence>
<keyword evidence="6" id="KW-0175">Coiled coil</keyword>
<dbReference type="NCBIfam" id="TIGR00229">
    <property type="entry name" value="sensory_box"/>
    <property type="match status" value="1"/>
</dbReference>
<evidence type="ECO:0000256" key="2">
    <source>
        <dbReference type="ARBA" id="ARBA00012534"/>
    </source>
</evidence>
<dbReference type="InterPro" id="IPR022642">
    <property type="entry name" value="CheR_C"/>
</dbReference>
<keyword evidence="4" id="KW-0808">Transferase</keyword>
<name>A0A7K1UXZ7_9NOCA</name>
<keyword evidence="10" id="KW-1185">Reference proteome</keyword>
<dbReference type="SMART" id="SM00138">
    <property type="entry name" value="MeTrc"/>
    <property type="match status" value="1"/>
</dbReference>
<keyword evidence="3" id="KW-0489">Methyltransferase</keyword>
<keyword evidence="5" id="KW-0949">S-adenosyl-L-methionine</keyword>